<keyword evidence="2" id="KW-1185">Reference proteome</keyword>
<accession>A0ABN2YZS1</accession>
<reference evidence="1 2" key="1">
    <citation type="journal article" date="2019" name="Int. J. Syst. Evol. Microbiol.">
        <title>The Global Catalogue of Microorganisms (GCM) 10K type strain sequencing project: providing services to taxonomists for standard genome sequencing and annotation.</title>
        <authorList>
            <consortium name="The Broad Institute Genomics Platform"/>
            <consortium name="The Broad Institute Genome Sequencing Center for Infectious Disease"/>
            <person name="Wu L."/>
            <person name="Ma J."/>
        </authorList>
    </citation>
    <scope>NUCLEOTIDE SEQUENCE [LARGE SCALE GENOMIC DNA]</scope>
    <source>
        <strain evidence="1 2">JCM 15921</strain>
    </source>
</reference>
<dbReference type="EMBL" id="BAAAQB010000026">
    <property type="protein sequence ID" value="GAA2134551.1"/>
    <property type="molecule type" value="Genomic_DNA"/>
</dbReference>
<sequence>MLASQQPLAVEEVARLRRVNPDKSPAELSAYRNRSYLREVRRIGAAAGLAGTGQRAPGDPREFQQASALYVLTVAELHRLHPEDFERRTQLLEFVLTGNVLSRATTSEPVMSRTVPHLSKKILDSIPMSAINRANRPLGPRFTTKRGTVQGKIVLEQILPHVIGVGIGAGGYHLSGCFVIMTAKKILDPAAASWDDAQSSDTGSSS</sequence>
<proteinExistence type="predicted"/>
<name>A0ABN2YZS1_9MICC</name>
<dbReference type="Proteomes" id="UP001500102">
    <property type="component" value="Unassembled WGS sequence"/>
</dbReference>
<evidence type="ECO:0000313" key="1">
    <source>
        <dbReference type="EMBL" id="GAA2134551.1"/>
    </source>
</evidence>
<organism evidence="1 2">
    <name type="scientific">Arthrobacter humicola</name>
    <dbReference type="NCBI Taxonomy" id="409291"/>
    <lineage>
        <taxon>Bacteria</taxon>
        <taxon>Bacillati</taxon>
        <taxon>Actinomycetota</taxon>
        <taxon>Actinomycetes</taxon>
        <taxon>Micrococcales</taxon>
        <taxon>Micrococcaceae</taxon>
        <taxon>Arthrobacter</taxon>
    </lineage>
</organism>
<comment type="caution">
    <text evidence="1">The sequence shown here is derived from an EMBL/GenBank/DDBJ whole genome shotgun (WGS) entry which is preliminary data.</text>
</comment>
<protein>
    <submittedName>
        <fullName evidence="1">Uncharacterized protein</fullName>
    </submittedName>
</protein>
<gene>
    <name evidence="1" type="ORF">GCM10009825_18270</name>
</gene>
<evidence type="ECO:0000313" key="2">
    <source>
        <dbReference type="Proteomes" id="UP001500102"/>
    </source>
</evidence>